<feature type="domain" description="Protein kinase" evidence="3">
    <location>
        <begin position="46"/>
        <end position="360"/>
    </location>
</feature>
<accession>A0A518CN68</accession>
<dbReference type="GO" id="GO:0035556">
    <property type="term" value="P:intracellular signal transduction"/>
    <property type="evidence" value="ECO:0007669"/>
    <property type="project" value="TreeGrafter"/>
</dbReference>
<dbReference type="EC" id="2.7.11.1" evidence="4"/>
<dbReference type="EMBL" id="CP036281">
    <property type="protein sequence ID" value="QDU80675.1"/>
    <property type="molecule type" value="Genomic_DNA"/>
</dbReference>
<dbReference type="KEGG" id="plon:Pla110_24070"/>
<dbReference type="SUPFAM" id="SSF56112">
    <property type="entry name" value="Protein kinase-like (PK-like)"/>
    <property type="match status" value="1"/>
</dbReference>
<keyword evidence="4" id="KW-0418">Kinase</keyword>
<dbReference type="PANTHER" id="PTHR24346:SF30">
    <property type="entry name" value="MATERNAL EMBRYONIC LEUCINE ZIPPER KINASE"/>
    <property type="match status" value="1"/>
</dbReference>
<dbReference type="GO" id="GO:0005524">
    <property type="term" value="F:ATP binding"/>
    <property type="evidence" value="ECO:0007669"/>
    <property type="project" value="UniProtKB-KW"/>
</dbReference>
<keyword evidence="5" id="KW-1185">Reference proteome</keyword>
<evidence type="ECO:0000259" key="3">
    <source>
        <dbReference type="PROSITE" id="PS50011"/>
    </source>
</evidence>
<dbReference type="SMART" id="SM00220">
    <property type="entry name" value="S_TKc"/>
    <property type="match status" value="1"/>
</dbReference>
<dbReference type="PROSITE" id="PS50011">
    <property type="entry name" value="PROTEIN_KINASE_DOM"/>
    <property type="match status" value="1"/>
</dbReference>
<evidence type="ECO:0000256" key="1">
    <source>
        <dbReference type="ARBA" id="ARBA00022741"/>
    </source>
</evidence>
<dbReference type="InterPro" id="IPR011009">
    <property type="entry name" value="Kinase-like_dom_sf"/>
</dbReference>
<dbReference type="InterPro" id="IPR008271">
    <property type="entry name" value="Ser/Thr_kinase_AS"/>
</dbReference>
<evidence type="ECO:0000313" key="4">
    <source>
        <dbReference type="EMBL" id="QDU80675.1"/>
    </source>
</evidence>
<dbReference type="CDD" id="cd14014">
    <property type="entry name" value="STKc_PknB_like"/>
    <property type="match status" value="1"/>
</dbReference>
<dbReference type="Gene3D" id="3.30.200.20">
    <property type="entry name" value="Phosphorylase Kinase, domain 1"/>
    <property type="match status" value="1"/>
</dbReference>
<gene>
    <name evidence="4" type="primary">prkC_8</name>
    <name evidence="4" type="ORF">Pla110_24070</name>
</gene>
<proteinExistence type="predicted"/>
<dbReference type="Gene3D" id="1.10.510.10">
    <property type="entry name" value="Transferase(Phosphotransferase) domain 1"/>
    <property type="match status" value="1"/>
</dbReference>
<keyword evidence="4" id="KW-0808">Transferase</keyword>
<name>A0A518CN68_9PLAN</name>
<evidence type="ECO:0000313" key="5">
    <source>
        <dbReference type="Proteomes" id="UP000317178"/>
    </source>
</evidence>
<dbReference type="Pfam" id="PF00069">
    <property type="entry name" value="Pkinase"/>
    <property type="match status" value="1"/>
</dbReference>
<dbReference type="PANTHER" id="PTHR24346">
    <property type="entry name" value="MAP/MICROTUBULE AFFINITY-REGULATING KINASE"/>
    <property type="match status" value="1"/>
</dbReference>
<sequence length="360" mass="41326">MSRITNVPRNEWELFNYGQRDFHRFSVNSKEREVPFTIPIRVSERYEIQDTLARGGGGVIFTAIDLHTQNKVLIKTIAGYQIPRGSLEEPLDEVVDSIRRVRHHLQTERRILVQLRKLGCNNVPHPHDYIFDWNPALAGPYRTPKDELWSFEDVEVLKSEPYLVMEWVDGFSGKEVLQRFYPQGISEQQALYLVDQVAAVIETMHQSWQMPNDMTWDLVYQDLKPSNILIDDFGHATLIDFGGCQIVIDGELILHGSHSPGYAAPECGLNKTPITPAADVYSLGTTLYSLVTGINLRRELQRKQQSDETARAVELDFSSDNRISSEVRELICDCTQLDPTERLSTAIEFRERLKPLIHEF</sequence>
<protein>
    <submittedName>
        <fullName evidence="4">Serine/threonine-protein kinase PrkC</fullName>
        <ecNumber evidence="4">2.7.11.1</ecNumber>
    </submittedName>
</protein>
<dbReference type="Proteomes" id="UP000317178">
    <property type="component" value="Chromosome"/>
</dbReference>
<keyword evidence="1" id="KW-0547">Nucleotide-binding</keyword>
<dbReference type="RefSeq" id="WP_197440147.1">
    <property type="nucleotide sequence ID" value="NZ_CP036281.1"/>
</dbReference>
<dbReference type="InterPro" id="IPR000719">
    <property type="entry name" value="Prot_kinase_dom"/>
</dbReference>
<reference evidence="4 5" key="1">
    <citation type="submission" date="2019-02" db="EMBL/GenBank/DDBJ databases">
        <title>Deep-cultivation of Planctomycetes and their phenomic and genomic characterization uncovers novel biology.</title>
        <authorList>
            <person name="Wiegand S."/>
            <person name="Jogler M."/>
            <person name="Boedeker C."/>
            <person name="Pinto D."/>
            <person name="Vollmers J."/>
            <person name="Rivas-Marin E."/>
            <person name="Kohn T."/>
            <person name="Peeters S.H."/>
            <person name="Heuer A."/>
            <person name="Rast P."/>
            <person name="Oberbeckmann S."/>
            <person name="Bunk B."/>
            <person name="Jeske O."/>
            <person name="Meyerdierks A."/>
            <person name="Storesund J.E."/>
            <person name="Kallscheuer N."/>
            <person name="Luecker S."/>
            <person name="Lage O.M."/>
            <person name="Pohl T."/>
            <person name="Merkel B.J."/>
            <person name="Hornburger P."/>
            <person name="Mueller R.-W."/>
            <person name="Bruemmer F."/>
            <person name="Labrenz M."/>
            <person name="Spormann A.M."/>
            <person name="Op den Camp H."/>
            <person name="Overmann J."/>
            <person name="Amann R."/>
            <person name="Jetten M.S.M."/>
            <person name="Mascher T."/>
            <person name="Medema M.H."/>
            <person name="Devos D.P."/>
            <person name="Kaster A.-K."/>
            <person name="Ovreas L."/>
            <person name="Rohde M."/>
            <person name="Galperin M.Y."/>
            <person name="Jogler C."/>
        </authorList>
    </citation>
    <scope>NUCLEOTIDE SEQUENCE [LARGE SCALE GENOMIC DNA]</scope>
    <source>
        <strain evidence="4 5">Pla110</strain>
    </source>
</reference>
<keyword evidence="2" id="KW-0067">ATP-binding</keyword>
<dbReference type="GO" id="GO:0004674">
    <property type="term" value="F:protein serine/threonine kinase activity"/>
    <property type="evidence" value="ECO:0007669"/>
    <property type="project" value="UniProtKB-EC"/>
</dbReference>
<dbReference type="AlphaFoldDB" id="A0A518CN68"/>
<dbReference type="PROSITE" id="PS00108">
    <property type="entry name" value="PROTEIN_KINASE_ST"/>
    <property type="match status" value="1"/>
</dbReference>
<organism evidence="4 5">
    <name type="scientific">Polystyrenella longa</name>
    <dbReference type="NCBI Taxonomy" id="2528007"/>
    <lineage>
        <taxon>Bacteria</taxon>
        <taxon>Pseudomonadati</taxon>
        <taxon>Planctomycetota</taxon>
        <taxon>Planctomycetia</taxon>
        <taxon>Planctomycetales</taxon>
        <taxon>Planctomycetaceae</taxon>
        <taxon>Polystyrenella</taxon>
    </lineage>
</organism>
<dbReference type="GO" id="GO:0005737">
    <property type="term" value="C:cytoplasm"/>
    <property type="evidence" value="ECO:0007669"/>
    <property type="project" value="TreeGrafter"/>
</dbReference>
<evidence type="ECO:0000256" key="2">
    <source>
        <dbReference type="ARBA" id="ARBA00022840"/>
    </source>
</evidence>